<keyword evidence="2" id="KW-1185">Reference proteome</keyword>
<organism evidence="1 2">
    <name type="scientific">Hominisplanchenecus murintestinalis</name>
    <dbReference type="NCBI Taxonomy" id="2941517"/>
    <lineage>
        <taxon>Bacteria</taxon>
        <taxon>Bacillati</taxon>
        <taxon>Bacillota</taxon>
        <taxon>Clostridia</taxon>
        <taxon>Lachnospirales</taxon>
        <taxon>Lachnospiraceae</taxon>
        <taxon>Hominisplanchenecus</taxon>
    </lineage>
</organism>
<dbReference type="EMBL" id="SRZB01000022">
    <property type="protein sequence ID" value="TGX98061.1"/>
    <property type="molecule type" value="Genomic_DNA"/>
</dbReference>
<evidence type="ECO:0000313" key="1">
    <source>
        <dbReference type="EMBL" id="TGX98061.1"/>
    </source>
</evidence>
<dbReference type="Proteomes" id="UP000307720">
    <property type="component" value="Unassembled WGS sequence"/>
</dbReference>
<proteinExistence type="predicted"/>
<sequence length="228" mass="25699">MDGKTRKELMREEREKLQGMPLKKKLGYIWDYYKAVIGAAVVLVFILFIIAQAVKGAGKTIVFSAALINAEKAGGVEVPELGRDFAEYIKIDEKKEEVSFDDSYLMNPEQGDTITMAAQTKLMAAIQAEMVDVMVMREEVYKSYLASGAFMPLEEALDEEFLEQHKDMLVFGTVESDAGEKAYALKFEKNEKLRDVCGKGTIYFAVTARAVHLENVEKFVDYLLPYSQ</sequence>
<reference evidence="1" key="1">
    <citation type="submission" date="2019-04" db="EMBL/GenBank/DDBJ databases">
        <title>Microbes associate with the intestines of laboratory mice.</title>
        <authorList>
            <person name="Navarre W."/>
            <person name="Wong E."/>
            <person name="Huang K."/>
            <person name="Tropini C."/>
            <person name="Ng K."/>
            <person name="Yu B."/>
        </authorList>
    </citation>
    <scope>NUCLEOTIDE SEQUENCE</scope>
    <source>
        <strain evidence="1">NM72_1-8</strain>
    </source>
</reference>
<gene>
    <name evidence="1" type="ORF">E5357_10255</name>
</gene>
<evidence type="ECO:0000313" key="2">
    <source>
        <dbReference type="Proteomes" id="UP000307720"/>
    </source>
</evidence>
<accession>A0AC61QZT2</accession>
<comment type="caution">
    <text evidence="1">The sequence shown here is derived from an EMBL/GenBank/DDBJ whole genome shotgun (WGS) entry which is preliminary data.</text>
</comment>
<protein>
    <submittedName>
        <fullName evidence="1">Uncharacterized protein</fullName>
    </submittedName>
</protein>
<name>A0AC61QZT2_9FIRM</name>